<comment type="similarity">
    <text evidence="1">Belongs to the sigma-70 factor family. ECF subfamily.</text>
</comment>
<name>A0A9X3J2H9_9BACT</name>
<dbReference type="AlphaFoldDB" id="A0A9X3J2H9"/>
<dbReference type="InterPro" id="IPR014284">
    <property type="entry name" value="RNA_pol_sigma-70_dom"/>
</dbReference>
<dbReference type="GO" id="GO:0003677">
    <property type="term" value="F:DNA binding"/>
    <property type="evidence" value="ECO:0007669"/>
    <property type="project" value="InterPro"/>
</dbReference>
<evidence type="ECO:0000259" key="5">
    <source>
        <dbReference type="Pfam" id="PF04542"/>
    </source>
</evidence>
<dbReference type="InterPro" id="IPR039425">
    <property type="entry name" value="RNA_pol_sigma-70-like"/>
</dbReference>
<evidence type="ECO:0000313" key="8">
    <source>
        <dbReference type="Proteomes" id="UP001150924"/>
    </source>
</evidence>
<dbReference type="PANTHER" id="PTHR43133:SF45">
    <property type="entry name" value="RNA POLYMERASE ECF-TYPE SIGMA FACTOR"/>
    <property type="match status" value="1"/>
</dbReference>
<keyword evidence="4" id="KW-0804">Transcription</keyword>
<dbReference type="GO" id="GO:0006352">
    <property type="term" value="P:DNA-templated transcription initiation"/>
    <property type="evidence" value="ECO:0007669"/>
    <property type="project" value="InterPro"/>
</dbReference>
<gene>
    <name evidence="7" type="ORF">OV079_45575</name>
</gene>
<dbReference type="InterPro" id="IPR013249">
    <property type="entry name" value="RNA_pol_sigma70_r4_t2"/>
</dbReference>
<feature type="domain" description="RNA polymerase sigma-70 region 2" evidence="5">
    <location>
        <begin position="13"/>
        <end position="79"/>
    </location>
</feature>
<evidence type="ECO:0000256" key="2">
    <source>
        <dbReference type="ARBA" id="ARBA00023015"/>
    </source>
</evidence>
<dbReference type="NCBIfam" id="TIGR02937">
    <property type="entry name" value="sigma70-ECF"/>
    <property type="match status" value="1"/>
</dbReference>
<dbReference type="SUPFAM" id="SSF88659">
    <property type="entry name" value="Sigma3 and sigma4 domains of RNA polymerase sigma factors"/>
    <property type="match status" value="1"/>
</dbReference>
<organism evidence="7 8">
    <name type="scientific">Nannocystis pusilla</name>
    <dbReference type="NCBI Taxonomy" id="889268"/>
    <lineage>
        <taxon>Bacteria</taxon>
        <taxon>Pseudomonadati</taxon>
        <taxon>Myxococcota</taxon>
        <taxon>Polyangia</taxon>
        <taxon>Nannocystales</taxon>
        <taxon>Nannocystaceae</taxon>
        <taxon>Nannocystis</taxon>
    </lineage>
</organism>
<comment type="caution">
    <text evidence="7">The sequence shown here is derived from an EMBL/GenBank/DDBJ whole genome shotgun (WGS) entry which is preliminary data.</text>
</comment>
<dbReference type="InterPro" id="IPR013324">
    <property type="entry name" value="RNA_pol_sigma_r3/r4-like"/>
</dbReference>
<dbReference type="EMBL" id="JAPNKE010000002">
    <property type="protein sequence ID" value="MCY1012686.1"/>
    <property type="molecule type" value="Genomic_DNA"/>
</dbReference>
<evidence type="ECO:0000256" key="1">
    <source>
        <dbReference type="ARBA" id="ARBA00010641"/>
    </source>
</evidence>
<protein>
    <submittedName>
        <fullName evidence="7">Sigma-70 family RNA polymerase sigma factor</fullName>
    </submittedName>
</protein>
<keyword evidence="2" id="KW-0805">Transcription regulation</keyword>
<dbReference type="InterPro" id="IPR013325">
    <property type="entry name" value="RNA_pol_sigma_r2"/>
</dbReference>
<dbReference type="RefSeq" id="WP_267776184.1">
    <property type="nucleotide sequence ID" value="NZ_JAPNKE010000002.1"/>
</dbReference>
<dbReference type="InterPro" id="IPR007627">
    <property type="entry name" value="RNA_pol_sigma70_r2"/>
</dbReference>
<reference evidence="7" key="1">
    <citation type="submission" date="2022-11" db="EMBL/GenBank/DDBJ databases">
        <title>Minimal conservation of predation-associated metabolite biosynthetic gene clusters underscores biosynthetic potential of Myxococcota including descriptions for ten novel species: Archangium lansinium sp. nov., Myxococcus landrumus sp. nov., Nannocystis bai.</title>
        <authorList>
            <person name="Ahearne A."/>
            <person name="Stevens C."/>
            <person name="Phillips K."/>
        </authorList>
    </citation>
    <scope>NUCLEOTIDE SEQUENCE</scope>
    <source>
        <strain evidence="7">Na p29</strain>
    </source>
</reference>
<dbReference type="Gene3D" id="1.10.1740.10">
    <property type="match status" value="1"/>
</dbReference>
<proteinExistence type="inferred from homology"/>
<dbReference type="Gene3D" id="1.10.10.10">
    <property type="entry name" value="Winged helix-like DNA-binding domain superfamily/Winged helix DNA-binding domain"/>
    <property type="match status" value="1"/>
</dbReference>
<dbReference type="Proteomes" id="UP001150924">
    <property type="component" value="Unassembled WGS sequence"/>
</dbReference>
<dbReference type="GO" id="GO:0016987">
    <property type="term" value="F:sigma factor activity"/>
    <property type="evidence" value="ECO:0007669"/>
    <property type="project" value="UniProtKB-KW"/>
</dbReference>
<dbReference type="InterPro" id="IPR036388">
    <property type="entry name" value="WH-like_DNA-bd_sf"/>
</dbReference>
<accession>A0A9X3J2H9</accession>
<dbReference type="PANTHER" id="PTHR43133">
    <property type="entry name" value="RNA POLYMERASE ECF-TYPE SIGMA FACTO"/>
    <property type="match status" value="1"/>
</dbReference>
<dbReference type="SUPFAM" id="SSF88946">
    <property type="entry name" value="Sigma2 domain of RNA polymerase sigma factors"/>
    <property type="match status" value="1"/>
</dbReference>
<evidence type="ECO:0000256" key="4">
    <source>
        <dbReference type="ARBA" id="ARBA00023163"/>
    </source>
</evidence>
<dbReference type="Pfam" id="PF08281">
    <property type="entry name" value="Sigma70_r4_2"/>
    <property type="match status" value="1"/>
</dbReference>
<feature type="domain" description="RNA polymerase sigma factor 70 region 4 type 2" evidence="6">
    <location>
        <begin position="106"/>
        <end position="157"/>
    </location>
</feature>
<dbReference type="Pfam" id="PF04542">
    <property type="entry name" value="Sigma70_r2"/>
    <property type="match status" value="1"/>
</dbReference>
<evidence type="ECO:0000259" key="6">
    <source>
        <dbReference type="Pfam" id="PF08281"/>
    </source>
</evidence>
<keyword evidence="8" id="KW-1185">Reference proteome</keyword>
<keyword evidence="3" id="KW-0731">Sigma factor</keyword>
<sequence>MTSDDLRPRFLALLREHHKIVLKVASVYARGRQDRSDLAQEIAIQLWRSFPRYDPERRFSTWMYRVALNVGISFARRERVRDGRIEPRAEPPDLADDAGEPDERLARLHAVIAGLAELDRALILLYLEERPHSEIAAILGISETNVATKLGRLKQRLRGQLAATATET</sequence>
<evidence type="ECO:0000256" key="3">
    <source>
        <dbReference type="ARBA" id="ARBA00023082"/>
    </source>
</evidence>
<evidence type="ECO:0000313" key="7">
    <source>
        <dbReference type="EMBL" id="MCY1012686.1"/>
    </source>
</evidence>